<dbReference type="InterPro" id="IPR015422">
    <property type="entry name" value="PyrdxlP-dep_Trfase_small"/>
</dbReference>
<dbReference type="Gene3D" id="3.90.1150.10">
    <property type="entry name" value="Aspartate Aminotransferase, domain 1"/>
    <property type="match status" value="1"/>
</dbReference>
<keyword evidence="12" id="KW-1185">Reference proteome</keyword>
<name>A0AAN7XW24_ELEMC</name>
<gene>
    <name evidence="11" type="ORF">PBY51_024204</name>
</gene>
<dbReference type="InterPro" id="IPR045088">
    <property type="entry name" value="ALAT1/2-like"/>
</dbReference>
<proteinExistence type="inferred from homology"/>
<comment type="caution">
    <text evidence="11">The sequence shown here is derived from an EMBL/GenBank/DDBJ whole genome shotgun (WGS) entry which is preliminary data.</text>
</comment>
<evidence type="ECO:0000256" key="8">
    <source>
        <dbReference type="ARBA" id="ARBA00026106"/>
    </source>
</evidence>
<dbReference type="PANTHER" id="PTHR11751">
    <property type="entry name" value="ALANINE AMINOTRANSFERASE"/>
    <property type="match status" value="1"/>
</dbReference>
<evidence type="ECO:0000313" key="11">
    <source>
        <dbReference type="EMBL" id="KAK5869495.1"/>
    </source>
</evidence>
<comment type="similarity">
    <text evidence="7">Belongs to the class-I pyridoxal-phosphate-dependent aminotransferase family. Alanine aminotransferase subfamily.</text>
</comment>
<dbReference type="GO" id="GO:0030170">
    <property type="term" value="F:pyridoxal phosphate binding"/>
    <property type="evidence" value="ECO:0007669"/>
    <property type="project" value="InterPro"/>
</dbReference>
<reference evidence="11 12" key="1">
    <citation type="journal article" date="2023" name="Genes (Basel)">
        <title>Chromosome-Level Genome Assembly and Circadian Gene Repertoire of the Patagonia Blennie Eleginops maclovinus-The Closest Ancestral Proxy of Antarctic Cryonotothenioids.</title>
        <authorList>
            <person name="Cheng C.C."/>
            <person name="Rivera-Colon A.G."/>
            <person name="Minhas B.F."/>
            <person name="Wilson L."/>
            <person name="Rayamajhi N."/>
            <person name="Vargas-Chacoff L."/>
            <person name="Catchen J.M."/>
        </authorList>
    </citation>
    <scope>NUCLEOTIDE SEQUENCE [LARGE SCALE GENOMIC DNA]</scope>
    <source>
        <strain evidence="11">JMC-PN-2008</strain>
    </source>
</reference>
<evidence type="ECO:0000313" key="12">
    <source>
        <dbReference type="Proteomes" id="UP001346869"/>
    </source>
</evidence>
<dbReference type="InterPro" id="IPR004839">
    <property type="entry name" value="Aminotransferase_I/II_large"/>
</dbReference>
<dbReference type="EMBL" id="JAUZQC010000006">
    <property type="protein sequence ID" value="KAK5869495.1"/>
    <property type="molecule type" value="Genomic_DNA"/>
</dbReference>
<dbReference type="InterPro" id="IPR015421">
    <property type="entry name" value="PyrdxlP-dep_Trfase_major"/>
</dbReference>
<evidence type="ECO:0000256" key="1">
    <source>
        <dbReference type="ARBA" id="ARBA00001933"/>
    </source>
</evidence>
<dbReference type="PANTHER" id="PTHR11751:SF469">
    <property type="entry name" value="ALANINE TRANSAMINASE"/>
    <property type="match status" value="1"/>
</dbReference>
<evidence type="ECO:0000256" key="9">
    <source>
        <dbReference type="ARBA" id="ARBA00047412"/>
    </source>
</evidence>
<organism evidence="11 12">
    <name type="scientific">Eleginops maclovinus</name>
    <name type="common">Patagonian blennie</name>
    <name type="synonym">Eleginus maclovinus</name>
    <dbReference type="NCBI Taxonomy" id="56733"/>
    <lineage>
        <taxon>Eukaryota</taxon>
        <taxon>Metazoa</taxon>
        <taxon>Chordata</taxon>
        <taxon>Craniata</taxon>
        <taxon>Vertebrata</taxon>
        <taxon>Euteleostomi</taxon>
        <taxon>Actinopterygii</taxon>
        <taxon>Neopterygii</taxon>
        <taxon>Teleostei</taxon>
        <taxon>Neoteleostei</taxon>
        <taxon>Acanthomorphata</taxon>
        <taxon>Eupercaria</taxon>
        <taxon>Perciformes</taxon>
        <taxon>Notothenioidei</taxon>
        <taxon>Eleginopidae</taxon>
        <taxon>Eleginops</taxon>
    </lineage>
</organism>
<keyword evidence="5" id="KW-0663">Pyridoxal phosphate</keyword>
<comment type="subunit">
    <text evidence="2">Homodimer.</text>
</comment>
<comment type="pathway">
    <text evidence="6">Amino-acid degradation; L-alanine degradation via transaminase pathway; pyruvate from L-alanine: step 1/1.</text>
</comment>
<dbReference type="AlphaFoldDB" id="A0AAN7XW24"/>
<dbReference type="FunFam" id="3.40.640.10:FF:000129">
    <property type="entry name" value="Alanine aminotransferase 2"/>
    <property type="match status" value="1"/>
</dbReference>
<dbReference type="CDD" id="cd00609">
    <property type="entry name" value="AAT_like"/>
    <property type="match status" value="1"/>
</dbReference>
<keyword evidence="4" id="KW-0808">Transferase</keyword>
<feature type="domain" description="Aminotransferase class I/classII large" evidence="10">
    <location>
        <begin position="80"/>
        <end position="465"/>
    </location>
</feature>
<dbReference type="EC" id="2.6.1.2" evidence="8"/>
<comment type="catalytic activity">
    <reaction evidence="9">
        <text>L-alanine + 2-oxoglutarate = pyruvate + L-glutamate</text>
        <dbReference type="Rhea" id="RHEA:19453"/>
        <dbReference type="ChEBI" id="CHEBI:15361"/>
        <dbReference type="ChEBI" id="CHEBI:16810"/>
        <dbReference type="ChEBI" id="CHEBI:29985"/>
        <dbReference type="ChEBI" id="CHEBI:57972"/>
        <dbReference type="EC" id="2.6.1.2"/>
    </reaction>
</comment>
<evidence type="ECO:0000256" key="4">
    <source>
        <dbReference type="ARBA" id="ARBA00022679"/>
    </source>
</evidence>
<accession>A0AAN7XW24</accession>
<dbReference type="SUPFAM" id="SSF53383">
    <property type="entry name" value="PLP-dependent transferases"/>
    <property type="match status" value="1"/>
</dbReference>
<dbReference type="GO" id="GO:0004021">
    <property type="term" value="F:L-alanine:2-oxoglutarate aminotransferase activity"/>
    <property type="evidence" value="ECO:0007669"/>
    <property type="project" value="UniProtKB-EC"/>
</dbReference>
<dbReference type="Proteomes" id="UP001346869">
    <property type="component" value="Unassembled WGS sequence"/>
</dbReference>
<evidence type="ECO:0000256" key="7">
    <source>
        <dbReference type="ARBA" id="ARBA00025785"/>
    </source>
</evidence>
<evidence type="ECO:0000256" key="6">
    <source>
        <dbReference type="ARBA" id="ARBA00025708"/>
    </source>
</evidence>
<comment type="cofactor">
    <cofactor evidence="1">
        <name>pyridoxal 5'-phosphate</name>
        <dbReference type="ChEBI" id="CHEBI:597326"/>
    </cofactor>
</comment>
<reference evidence="11 12" key="2">
    <citation type="journal article" date="2023" name="Mol. Biol. Evol.">
        <title>Genomics of Secondarily Temperate Adaptation in the Only Non-Antarctic Icefish.</title>
        <authorList>
            <person name="Rivera-Colon A.G."/>
            <person name="Rayamajhi N."/>
            <person name="Minhas B.F."/>
            <person name="Madrigal G."/>
            <person name="Bilyk K.T."/>
            <person name="Yoon V."/>
            <person name="Hune M."/>
            <person name="Gregory S."/>
            <person name="Cheng C.H.C."/>
            <person name="Catchen J.M."/>
        </authorList>
    </citation>
    <scope>NUCLEOTIDE SEQUENCE [LARGE SCALE GENOMIC DNA]</scope>
    <source>
        <strain evidence="11">JMC-PN-2008</strain>
    </source>
</reference>
<protein>
    <recommendedName>
        <fullName evidence="8">alanine transaminase</fullName>
        <ecNumber evidence="8">2.6.1.2</ecNumber>
    </recommendedName>
</protein>
<evidence type="ECO:0000256" key="2">
    <source>
        <dbReference type="ARBA" id="ARBA00011738"/>
    </source>
</evidence>
<dbReference type="Gene3D" id="3.40.640.10">
    <property type="entry name" value="Type I PLP-dependent aspartate aminotransferase-like (Major domain)"/>
    <property type="match status" value="1"/>
</dbReference>
<dbReference type="Pfam" id="PF00155">
    <property type="entry name" value="Aminotran_1_2"/>
    <property type="match status" value="1"/>
</dbReference>
<evidence type="ECO:0000256" key="5">
    <source>
        <dbReference type="ARBA" id="ARBA00022898"/>
    </source>
</evidence>
<dbReference type="InterPro" id="IPR015424">
    <property type="entry name" value="PyrdxlP-dep_Trfase"/>
</dbReference>
<evidence type="ECO:0000259" key="10">
    <source>
        <dbReference type="Pfam" id="PF00155"/>
    </source>
</evidence>
<keyword evidence="3" id="KW-0032">Aminotransferase</keyword>
<dbReference type="Gene3D" id="1.10.287.1970">
    <property type="match status" value="1"/>
</dbReference>
<evidence type="ECO:0000256" key="3">
    <source>
        <dbReference type="ARBA" id="ARBA00022576"/>
    </source>
</evidence>
<sequence>MMSSLKHVNPTVKGIKESAHSVLQSLAAHVTQEIAQGVQKPFKGVIDINSGDPHKAGMKPISFVRQVLAVCLHPELLGNKTLPLDVRLRAQRLLEVCEGGSVGSYTDSSGIPHIRQSIADFIIRRDVGVPSYANNVFISAGSQKGLMVILKLLASGEGDTQTGVLTPMPCPHTLPTLLDDAGMTLVPYQLMEDQGWAVDLSELHRALKCGRGHCNPRAIYISNPGNPTGHVQDWKSIEEVIRFAAAERLLLMVDEVYQDSVYGQGKEFLSYKRVLFEMGKEYSETVELVSFHSLSSACMGECGLRAGYMELVNMDPEVMYFVDTMLCTDISTPVTGQLALDLMVKPPKPGDHSYDTYTQEILLIRATLSQNAQRAHEFLNDLPGMSSQPAMGGIYLYSRLHLPSDIIQKAKIVEVEADVLYCQMLLEEEGVFLGAGCQNGETTGNHYLRLCILVPTDTLEKVLAQLASFHLRLIDKHPPTDR</sequence>